<evidence type="ECO:0000256" key="9">
    <source>
        <dbReference type="ARBA" id="ARBA00022989"/>
    </source>
</evidence>
<evidence type="ECO:0000256" key="10">
    <source>
        <dbReference type="ARBA" id="ARBA00023136"/>
    </source>
</evidence>
<dbReference type="FunFam" id="3.40.50.2000:FF:000042">
    <property type="entry name" value="UDP-glucuronosyltransferase"/>
    <property type="match status" value="1"/>
</dbReference>
<proteinExistence type="inferred from homology"/>
<evidence type="ECO:0000256" key="6">
    <source>
        <dbReference type="ARBA" id="ARBA00022692"/>
    </source>
</evidence>
<accession>A0A6P5JPA2</accession>
<dbReference type="SUPFAM" id="SSF53756">
    <property type="entry name" value="UDP-Glycosyltransferase/glycogen phosphorylase"/>
    <property type="match status" value="1"/>
</dbReference>
<dbReference type="InterPro" id="IPR002213">
    <property type="entry name" value="UDP_glucos_trans"/>
</dbReference>
<evidence type="ECO:0000256" key="4">
    <source>
        <dbReference type="ARBA" id="ARBA00022676"/>
    </source>
</evidence>
<keyword evidence="13" id="KW-1185">Reference proteome</keyword>
<dbReference type="Pfam" id="PF00201">
    <property type="entry name" value="UDPGT"/>
    <property type="match status" value="1"/>
</dbReference>
<keyword evidence="8" id="KW-0256">Endoplasmic reticulum</keyword>
<evidence type="ECO:0000256" key="11">
    <source>
        <dbReference type="ARBA" id="ARBA00023180"/>
    </source>
</evidence>
<sequence>MESENWVSALLLLQLCCFSCGSCGKVLVWPMEYSHWLNLKVLLDGVIQRGHEVTVLTPSATVFVDPSNSSGLHVEVFPVVTNPEDLALFFENFVTVWSNELQNLSALEYGAFVQNLFYQYSRLIKQLCESAVLNKDLMKTLKQAKYEVVISDAICPCGELIAEILGIPFVYSLRFSLGNTLEKYCGGLPSPPSYVPVAMSVLTDRMTFKERVKNMLFFIYYDFWFQNFNMKDWDQFYSDVLGKSVDTL</sequence>
<dbReference type="GO" id="GO:0005789">
    <property type="term" value="C:endoplasmic reticulum membrane"/>
    <property type="evidence" value="ECO:0007669"/>
    <property type="project" value="UniProtKB-SubCell"/>
</dbReference>
<protein>
    <recommendedName>
        <fullName evidence="3">glucuronosyltransferase</fullName>
        <ecNumber evidence="3">2.4.1.17</ecNumber>
    </recommendedName>
</protein>
<keyword evidence="11" id="KW-0325">Glycoprotein</keyword>
<dbReference type="Proteomes" id="UP000515140">
    <property type="component" value="Unplaced"/>
</dbReference>
<name>A0A6P5JPA2_PHACI</name>
<dbReference type="GO" id="GO:0015020">
    <property type="term" value="F:glucuronosyltransferase activity"/>
    <property type="evidence" value="ECO:0007669"/>
    <property type="project" value="UniProtKB-EC"/>
</dbReference>
<comment type="subcellular location">
    <subcellularLocation>
        <location evidence="1">Endoplasmic reticulum membrane</location>
        <topology evidence="1">Single-pass membrane protein</topology>
    </subcellularLocation>
</comment>
<evidence type="ECO:0000256" key="7">
    <source>
        <dbReference type="ARBA" id="ARBA00022729"/>
    </source>
</evidence>
<evidence type="ECO:0000256" key="3">
    <source>
        <dbReference type="ARBA" id="ARBA00012544"/>
    </source>
</evidence>
<evidence type="ECO:0000313" key="14">
    <source>
        <dbReference type="RefSeq" id="XP_020836117.1"/>
    </source>
</evidence>
<feature type="chain" id="PRO_5028036141" description="glucuronosyltransferase" evidence="12">
    <location>
        <begin position="25"/>
        <end position="248"/>
    </location>
</feature>
<comment type="similarity">
    <text evidence="2">Belongs to the UDP-glycosyltransferase family.</text>
</comment>
<keyword evidence="7 12" id="KW-0732">Signal</keyword>
<keyword evidence="4" id="KW-0328">Glycosyltransferase</keyword>
<keyword evidence="6" id="KW-0812">Transmembrane</keyword>
<evidence type="ECO:0000313" key="13">
    <source>
        <dbReference type="Proteomes" id="UP000515140"/>
    </source>
</evidence>
<feature type="signal peptide" evidence="12">
    <location>
        <begin position="1"/>
        <end position="24"/>
    </location>
</feature>
<organism evidence="13 14">
    <name type="scientific">Phascolarctos cinereus</name>
    <name type="common">Koala</name>
    <dbReference type="NCBI Taxonomy" id="38626"/>
    <lineage>
        <taxon>Eukaryota</taxon>
        <taxon>Metazoa</taxon>
        <taxon>Chordata</taxon>
        <taxon>Craniata</taxon>
        <taxon>Vertebrata</taxon>
        <taxon>Euteleostomi</taxon>
        <taxon>Mammalia</taxon>
        <taxon>Metatheria</taxon>
        <taxon>Diprotodontia</taxon>
        <taxon>Phascolarctidae</taxon>
        <taxon>Phascolarctos</taxon>
    </lineage>
</organism>
<keyword evidence="9" id="KW-1133">Transmembrane helix</keyword>
<dbReference type="RefSeq" id="XP_020836117.1">
    <property type="nucleotide sequence ID" value="XM_020980458.1"/>
</dbReference>
<keyword evidence="10" id="KW-0472">Membrane</keyword>
<gene>
    <name evidence="14" type="primary">LOC110204146</name>
</gene>
<dbReference type="PANTHER" id="PTHR48043:SF12">
    <property type="entry name" value="UDP-GLUCURONOSYLTRANSFERASE 2B4"/>
    <property type="match status" value="1"/>
</dbReference>
<dbReference type="AlphaFoldDB" id="A0A6P5JPA2"/>
<dbReference type="EC" id="2.4.1.17" evidence="3"/>
<dbReference type="InterPro" id="IPR050271">
    <property type="entry name" value="UDP-glycosyltransferase"/>
</dbReference>
<dbReference type="PANTHER" id="PTHR48043">
    <property type="entry name" value="EG:EG0003.4 PROTEIN-RELATED"/>
    <property type="match status" value="1"/>
</dbReference>
<dbReference type="KEGG" id="pcw:110204146"/>
<keyword evidence="5" id="KW-0808">Transferase</keyword>
<dbReference type="GeneID" id="110204146"/>
<evidence type="ECO:0000256" key="5">
    <source>
        <dbReference type="ARBA" id="ARBA00022679"/>
    </source>
</evidence>
<evidence type="ECO:0000256" key="2">
    <source>
        <dbReference type="ARBA" id="ARBA00009995"/>
    </source>
</evidence>
<evidence type="ECO:0000256" key="1">
    <source>
        <dbReference type="ARBA" id="ARBA00004389"/>
    </source>
</evidence>
<evidence type="ECO:0000256" key="12">
    <source>
        <dbReference type="SAM" id="SignalP"/>
    </source>
</evidence>
<evidence type="ECO:0000256" key="8">
    <source>
        <dbReference type="ARBA" id="ARBA00022824"/>
    </source>
</evidence>
<reference evidence="14" key="1">
    <citation type="submission" date="2025-08" db="UniProtKB">
        <authorList>
            <consortium name="RefSeq"/>
        </authorList>
    </citation>
    <scope>IDENTIFICATION</scope>
    <source>
        <tissue evidence="14">Spleen</tissue>
    </source>
</reference>
<dbReference type="InParanoid" id="A0A6P5JPA2"/>
<dbReference type="Gene3D" id="3.40.50.2000">
    <property type="entry name" value="Glycogen Phosphorylase B"/>
    <property type="match status" value="1"/>
</dbReference>